<sequence>MREKEAALGEERHFCSGSRVPEAFAAALLVVVVAYDSPVSARAAVRSPCRPPPVLQNSSHGAVVAAEPRRLHPGDLHTDALFEVLVRLPSKDIRRLHAVAARGEP</sequence>
<evidence type="ECO:0000313" key="1">
    <source>
        <dbReference type="EMBL" id="KAF0907009.1"/>
    </source>
</evidence>
<dbReference type="AlphaFoldDB" id="A0A6G1D3N7"/>
<evidence type="ECO:0008006" key="3">
    <source>
        <dbReference type="Google" id="ProtNLM"/>
    </source>
</evidence>
<evidence type="ECO:0000313" key="2">
    <source>
        <dbReference type="Proteomes" id="UP000479710"/>
    </source>
</evidence>
<gene>
    <name evidence="1" type="ORF">E2562_014630</name>
</gene>
<dbReference type="EMBL" id="SPHZ02000007">
    <property type="protein sequence ID" value="KAF0907009.1"/>
    <property type="molecule type" value="Genomic_DNA"/>
</dbReference>
<proteinExistence type="predicted"/>
<organism evidence="1 2">
    <name type="scientific">Oryza meyeriana var. granulata</name>
    <dbReference type="NCBI Taxonomy" id="110450"/>
    <lineage>
        <taxon>Eukaryota</taxon>
        <taxon>Viridiplantae</taxon>
        <taxon>Streptophyta</taxon>
        <taxon>Embryophyta</taxon>
        <taxon>Tracheophyta</taxon>
        <taxon>Spermatophyta</taxon>
        <taxon>Magnoliopsida</taxon>
        <taxon>Liliopsida</taxon>
        <taxon>Poales</taxon>
        <taxon>Poaceae</taxon>
        <taxon>BOP clade</taxon>
        <taxon>Oryzoideae</taxon>
        <taxon>Oryzeae</taxon>
        <taxon>Oryzinae</taxon>
        <taxon>Oryza</taxon>
        <taxon>Oryza meyeriana</taxon>
    </lineage>
</organism>
<name>A0A6G1D3N7_9ORYZ</name>
<reference evidence="1 2" key="1">
    <citation type="submission" date="2019-11" db="EMBL/GenBank/DDBJ databases">
        <title>Whole genome sequence of Oryza granulata.</title>
        <authorList>
            <person name="Li W."/>
        </authorList>
    </citation>
    <scope>NUCLEOTIDE SEQUENCE [LARGE SCALE GENOMIC DNA]</scope>
    <source>
        <strain evidence="2">cv. Menghai</strain>
        <tissue evidence="1">Leaf</tissue>
    </source>
</reference>
<accession>A0A6G1D3N7</accession>
<keyword evidence="2" id="KW-1185">Reference proteome</keyword>
<comment type="caution">
    <text evidence="1">The sequence shown here is derived from an EMBL/GenBank/DDBJ whole genome shotgun (WGS) entry which is preliminary data.</text>
</comment>
<protein>
    <recommendedName>
        <fullName evidence="3">F-box domain-containing protein</fullName>
    </recommendedName>
</protein>
<dbReference type="Proteomes" id="UP000479710">
    <property type="component" value="Unassembled WGS sequence"/>
</dbReference>